<name>A0A915CQD9_9BILA</name>
<protein>
    <submittedName>
        <fullName evidence="2">Uncharacterized protein</fullName>
    </submittedName>
</protein>
<reference evidence="2" key="1">
    <citation type="submission" date="2022-11" db="UniProtKB">
        <authorList>
            <consortium name="WormBaseParasite"/>
        </authorList>
    </citation>
    <scope>IDENTIFICATION</scope>
</reference>
<dbReference type="Proteomes" id="UP000887574">
    <property type="component" value="Unplaced"/>
</dbReference>
<evidence type="ECO:0000313" key="1">
    <source>
        <dbReference type="Proteomes" id="UP000887574"/>
    </source>
</evidence>
<accession>A0A915CQD9</accession>
<sequence length="149" mass="16950">MMVVRLCTALPSKKYAQNKTNDLAAFETVKIHGTKCFKQTVNMLQTIEAEITHKKAKKEEADKLNTVVHVWSKIMSQAQWHLKATYSPNKALEYSTHRKPTTKRIGKETAALNTIHQHLQKAHGIEKLKKGIEELLASKDEKKFAKLAD</sequence>
<proteinExistence type="predicted"/>
<keyword evidence="1" id="KW-1185">Reference proteome</keyword>
<dbReference type="AlphaFoldDB" id="A0A915CQD9"/>
<evidence type="ECO:0000313" key="2">
    <source>
        <dbReference type="WBParaSite" id="jg1109"/>
    </source>
</evidence>
<organism evidence="1 2">
    <name type="scientific">Ditylenchus dipsaci</name>
    <dbReference type="NCBI Taxonomy" id="166011"/>
    <lineage>
        <taxon>Eukaryota</taxon>
        <taxon>Metazoa</taxon>
        <taxon>Ecdysozoa</taxon>
        <taxon>Nematoda</taxon>
        <taxon>Chromadorea</taxon>
        <taxon>Rhabditida</taxon>
        <taxon>Tylenchina</taxon>
        <taxon>Tylenchomorpha</taxon>
        <taxon>Sphaerularioidea</taxon>
        <taxon>Anguinidae</taxon>
        <taxon>Anguininae</taxon>
        <taxon>Ditylenchus</taxon>
    </lineage>
</organism>
<dbReference type="WBParaSite" id="jg1109">
    <property type="protein sequence ID" value="jg1109"/>
    <property type="gene ID" value="jg1109"/>
</dbReference>